<name>A0A8B6BX75_MYTGA</name>
<dbReference type="InterPro" id="IPR027417">
    <property type="entry name" value="P-loop_NTPase"/>
</dbReference>
<dbReference type="EC" id="5.6.2.3" evidence="1"/>
<dbReference type="GO" id="GO:0016787">
    <property type="term" value="F:hydrolase activity"/>
    <property type="evidence" value="ECO:0007669"/>
    <property type="project" value="UniProtKB-KW"/>
</dbReference>
<dbReference type="PANTHER" id="PTHR47642:SF5">
    <property type="entry name" value="ATP-DEPENDENT DNA HELICASE"/>
    <property type="match status" value="1"/>
</dbReference>
<protein>
    <recommendedName>
        <fullName evidence="1">ATP-dependent DNA helicase</fullName>
        <ecNumber evidence="1">5.6.2.3</ecNumber>
    </recommendedName>
</protein>
<dbReference type="InterPro" id="IPR010285">
    <property type="entry name" value="DNA_helicase_pif1-like_DEAD"/>
</dbReference>
<dbReference type="OrthoDB" id="410381at2759"/>
<keyword evidence="1" id="KW-0227">DNA damage</keyword>
<keyword evidence="1" id="KW-0067">ATP-binding</keyword>
<keyword evidence="1" id="KW-0547">Nucleotide-binding</keyword>
<dbReference type="InterPro" id="IPR051055">
    <property type="entry name" value="PIF1_helicase"/>
</dbReference>
<sequence length="590" mass="66817">MFISIQIDQQNIDCMICLREVGIEARTVELTNHANRISESDYFDLIRSLNKKQWEFFKHVVTWVKTKHEPFYTFLTGGAGCGKSVVVRTIFQALHRHLCSIEGEDPDDIRILLCAPTGKAAYNINGLTIHNAFQIQPNKGLDQSLSCDVLNTLRMKYRNLSLILIDEISMAHKKVKVKAVDTVCGDLPASVKTKLLSSLPEKQSDTANLAKEVVLAIGMKYDLTANIEVTDGLTNGSTCELKLIECKTKSIRPSIIWVKFEDARIGANNRRKYSHLYGKDVEKTWTPMFDIKRPFERIQFPLRPAAGKTIHKSQGDTLQEVVVSLKSKRKGKIPHIHYVALSRVTSLTGLQILDLNQEAIAVAECVRQELHRLRTDATLQLCFKPLYNLSNPNILDADVIGIAESRLISTDENDDFHVPGFEPPVRLDQKQTNFNTRPPHGLVLYYRNNCILHNTVTFSTPSLEFVIADIISPSKGLFQVVFVYKAPNCKLQQLKDTFLANLLPDVYLRHPKIIIMGDFNIDLNTGNTSFLKFMRDSFCCSQIVSKPTTSYGTLLDLIFLNFDSKVNFETDVLDSYWSDHKVIYVAIETQ</sequence>
<keyword evidence="1" id="KW-0233">DNA recombination</keyword>
<keyword evidence="1" id="KW-0234">DNA repair</keyword>
<dbReference type="AlphaFoldDB" id="A0A8B6BX75"/>
<dbReference type="Proteomes" id="UP000596742">
    <property type="component" value="Unassembled WGS sequence"/>
</dbReference>
<dbReference type="Gene3D" id="3.40.50.300">
    <property type="entry name" value="P-loop containing nucleotide triphosphate hydrolases"/>
    <property type="match status" value="1"/>
</dbReference>
<dbReference type="GO" id="GO:0006310">
    <property type="term" value="P:DNA recombination"/>
    <property type="evidence" value="ECO:0007669"/>
    <property type="project" value="UniProtKB-KW"/>
</dbReference>
<dbReference type="PANTHER" id="PTHR47642">
    <property type="entry name" value="ATP-DEPENDENT DNA HELICASE"/>
    <property type="match status" value="1"/>
</dbReference>
<feature type="domain" description="DNA helicase Pif1-like DEAD-box helicase" evidence="2">
    <location>
        <begin position="49"/>
        <end position="186"/>
    </location>
</feature>
<dbReference type="Pfam" id="PF05970">
    <property type="entry name" value="PIF1"/>
    <property type="match status" value="1"/>
</dbReference>
<keyword evidence="1" id="KW-0347">Helicase</keyword>
<dbReference type="GO" id="GO:0005524">
    <property type="term" value="F:ATP binding"/>
    <property type="evidence" value="ECO:0007669"/>
    <property type="project" value="UniProtKB-KW"/>
</dbReference>
<evidence type="ECO:0000313" key="3">
    <source>
        <dbReference type="EMBL" id="VDH97071.1"/>
    </source>
</evidence>
<gene>
    <name evidence="3" type="ORF">MGAL_10B001149</name>
</gene>
<comment type="cofactor">
    <cofactor evidence="1">
        <name>Mg(2+)</name>
        <dbReference type="ChEBI" id="CHEBI:18420"/>
    </cofactor>
</comment>
<comment type="catalytic activity">
    <reaction evidence="1">
        <text>ATP + H2O = ADP + phosphate + H(+)</text>
        <dbReference type="Rhea" id="RHEA:13065"/>
        <dbReference type="ChEBI" id="CHEBI:15377"/>
        <dbReference type="ChEBI" id="CHEBI:15378"/>
        <dbReference type="ChEBI" id="CHEBI:30616"/>
        <dbReference type="ChEBI" id="CHEBI:43474"/>
        <dbReference type="ChEBI" id="CHEBI:456216"/>
        <dbReference type="EC" id="5.6.2.3"/>
    </reaction>
</comment>
<evidence type="ECO:0000313" key="4">
    <source>
        <dbReference type="Proteomes" id="UP000596742"/>
    </source>
</evidence>
<evidence type="ECO:0000259" key="2">
    <source>
        <dbReference type="Pfam" id="PF05970"/>
    </source>
</evidence>
<dbReference type="EMBL" id="UYJE01000853">
    <property type="protein sequence ID" value="VDH97071.1"/>
    <property type="molecule type" value="Genomic_DNA"/>
</dbReference>
<dbReference type="GO" id="GO:0043139">
    <property type="term" value="F:5'-3' DNA helicase activity"/>
    <property type="evidence" value="ECO:0007669"/>
    <property type="project" value="UniProtKB-EC"/>
</dbReference>
<organism evidence="3 4">
    <name type="scientific">Mytilus galloprovincialis</name>
    <name type="common">Mediterranean mussel</name>
    <dbReference type="NCBI Taxonomy" id="29158"/>
    <lineage>
        <taxon>Eukaryota</taxon>
        <taxon>Metazoa</taxon>
        <taxon>Spiralia</taxon>
        <taxon>Lophotrochozoa</taxon>
        <taxon>Mollusca</taxon>
        <taxon>Bivalvia</taxon>
        <taxon>Autobranchia</taxon>
        <taxon>Pteriomorphia</taxon>
        <taxon>Mytilida</taxon>
        <taxon>Mytiloidea</taxon>
        <taxon>Mytilidae</taxon>
        <taxon>Mytilinae</taxon>
        <taxon>Mytilus</taxon>
    </lineage>
</organism>
<reference evidence="3" key="1">
    <citation type="submission" date="2018-11" db="EMBL/GenBank/DDBJ databases">
        <authorList>
            <person name="Alioto T."/>
            <person name="Alioto T."/>
        </authorList>
    </citation>
    <scope>NUCLEOTIDE SEQUENCE</scope>
</reference>
<dbReference type="GO" id="GO:0006281">
    <property type="term" value="P:DNA repair"/>
    <property type="evidence" value="ECO:0007669"/>
    <property type="project" value="UniProtKB-KW"/>
</dbReference>
<keyword evidence="4" id="KW-1185">Reference proteome</keyword>
<dbReference type="Gene3D" id="3.60.10.10">
    <property type="entry name" value="Endonuclease/exonuclease/phosphatase"/>
    <property type="match status" value="1"/>
</dbReference>
<dbReference type="GO" id="GO:0000723">
    <property type="term" value="P:telomere maintenance"/>
    <property type="evidence" value="ECO:0007669"/>
    <property type="project" value="InterPro"/>
</dbReference>
<keyword evidence="1" id="KW-0378">Hydrolase</keyword>
<dbReference type="SUPFAM" id="SSF52540">
    <property type="entry name" value="P-loop containing nucleoside triphosphate hydrolases"/>
    <property type="match status" value="2"/>
</dbReference>
<evidence type="ECO:0000256" key="1">
    <source>
        <dbReference type="RuleBase" id="RU363044"/>
    </source>
</evidence>
<accession>A0A8B6BX75</accession>
<proteinExistence type="inferred from homology"/>
<dbReference type="SUPFAM" id="SSF56219">
    <property type="entry name" value="DNase I-like"/>
    <property type="match status" value="1"/>
</dbReference>
<comment type="similarity">
    <text evidence="1">Belongs to the helicase family.</text>
</comment>
<dbReference type="InterPro" id="IPR036691">
    <property type="entry name" value="Endo/exonu/phosph_ase_sf"/>
</dbReference>
<comment type="caution">
    <text evidence="3">The sequence shown here is derived from an EMBL/GenBank/DDBJ whole genome shotgun (WGS) entry which is preliminary data.</text>
</comment>